<dbReference type="PANTHER" id="PTHR42681:SF1">
    <property type="entry name" value="MALONYL-COA-ACYL CARRIER PROTEIN TRANSACYLASE, MITOCHONDRIAL"/>
    <property type="match status" value="1"/>
</dbReference>
<evidence type="ECO:0000313" key="5">
    <source>
        <dbReference type="EMBL" id="MEY8443801.1"/>
    </source>
</evidence>
<dbReference type="Proteomes" id="UP001565283">
    <property type="component" value="Unassembled WGS sequence"/>
</dbReference>
<dbReference type="InterPro" id="IPR050858">
    <property type="entry name" value="Mal-CoA-ACP_Trans/PKS_FabD"/>
</dbReference>
<keyword evidence="6" id="KW-1185">Reference proteome</keyword>
<dbReference type="InterPro" id="IPR016035">
    <property type="entry name" value="Acyl_Trfase/lysoPLipase"/>
</dbReference>
<dbReference type="Gene3D" id="3.30.70.250">
    <property type="entry name" value="Malonyl-CoA ACP transacylase, ACP-binding"/>
    <property type="match status" value="1"/>
</dbReference>
<dbReference type="EMBL" id="JBCLSH010000018">
    <property type="protein sequence ID" value="MEY8443801.1"/>
    <property type="molecule type" value="Genomic_DNA"/>
</dbReference>
<sequence length="273" mass="31388">MSKILVYGGQGNVRLQDLIRLSQSAAGRDILENLELTNKHSHTYFQSILKNEVVLSDNYASMLGTFIYNLWRTSEYELSDITCFSSHSAGIFNVLMASDSASFENIVSFIEKRAELVNSLECKEEMWLVATSSMEKLRDVIAGISFVELAITTSSTTGVLAFSEENRDKFVDRVESADLLIKLKKLGLKVPYHTKFLQAIKEEYIQLVKNLDIQQNNAFKYIYMSSQLEEEIINQLTQEFKWYRILKELVKKNLLIEDLSPNRFILKQVKLLN</sequence>
<evidence type="ECO:0000256" key="3">
    <source>
        <dbReference type="ARBA" id="ARBA00023315"/>
    </source>
</evidence>
<evidence type="ECO:0000256" key="4">
    <source>
        <dbReference type="ARBA" id="ARBA00048462"/>
    </source>
</evidence>
<dbReference type="PANTHER" id="PTHR42681">
    <property type="entry name" value="MALONYL-COA-ACYL CARRIER PROTEIN TRANSACYLASE, MITOCHONDRIAL"/>
    <property type="match status" value="1"/>
</dbReference>
<evidence type="ECO:0000313" key="6">
    <source>
        <dbReference type="Proteomes" id="UP001565283"/>
    </source>
</evidence>
<dbReference type="SUPFAM" id="SSF52151">
    <property type="entry name" value="FabD/lysophospholipase-like"/>
    <property type="match status" value="1"/>
</dbReference>
<dbReference type="EC" id="2.3.1.39" evidence="1"/>
<name>A0ABV4D2L9_9LACT</name>
<organism evidence="5 6">
    <name type="scientific">Lactococcus ileimucosae</name>
    <dbReference type="NCBI Taxonomy" id="2941329"/>
    <lineage>
        <taxon>Bacteria</taxon>
        <taxon>Bacillati</taxon>
        <taxon>Bacillota</taxon>
        <taxon>Bacilli</taxon>
        <taxon>Lactobacillales</taxon>
        <taxon>Streptococcaceae</taxon>
        <taxon>Lactococcus</taxon>
    </lineage>
</organism>
<comment type="caution">
    <text evidence="5">The sequence shown here is derived from an EMBL/GenBank/DDBJ whole genome shotgun (WGS) entry which is preliminary data.</text>
</comment>
<reference evidence="5 6" key="1">
    <citation type="submission" date="2024-03" db="EMBL/GenBank/DDBJ databases">
        <title>Mouse gut bacterial collection (mGBC) of GemPharmatech.</title>
        <authorList>
            <person name="He Y."/>
            <person name="Dong L."/>
            <person name="Wu D."/>
            <person name="Gao X."/>
            <person name="Lin Z."/>
        </authorList>
    </citation>
    <scope>NUCLEOTIDE SEQUENCE [LARGE SCALE GENOMIC DNA]</scope>
    <source>
        <strain evidence="5 6">61-15</strain>
    </source>
</reference>
<keyword evidence="2" id="KW-0808">Transferase</keyword>
<comment type="catalytic activity">
    <reaction evidence="4">
        <text>holo-[ACP] + malonyl-CoA = malonyl-[ACP] + CoA</text>
        <dbReference type="Rhea" id="RHEA:41792"/>
        <dbReference type="Rhea" id="RHEA-COMP:9623"/>
        <dbReference type="Rhea" id="RHEA-COMP:9685"/>
        <dbReference type="ChEBI" id="CHEBI:57287"/>
        <dbReference type="ChEBI" id="CHEBI:57384"/>
        <dbReference type="ChEBI" id="CHEBI:64479"/>
        <dbReference type="ChEBI" id="CHEBI:78449"/>
        <dbReference type="EC" id="2.3.1.39"/>
    </reaction>
</comment>
<dbReference type="Gene3D" id="3.40.366.10">
    <property type="entry name" value="Malonyl-Coenzyme A Acyl Carrier Protein, domain 2"/>
    <property type="match status" value="1"/>
</dbReference>
<accession>A0ABV4D2L9</accession>
<dbReference type="InterPro" id="IPR001227">
    <property type="entry name" value="Ac_transferase_dom_sf"/>
</dbReference>
<protein>
    <recommendedName>
        <fullName evidence="1">[acyl-carrier-protein] S-malonyltransferase</fullName>
        <ecNumber evidence="1">2.3.1.39</ecNumber>
    </recommendedName>
</protein>
<evidence type="ECO:0000256" key="1">
    <source>
        <dbReference type="ARBA" id="ARBA00013258"/>
    </source>
</evidence>
<evidence type="ECO:0000256" key="2">
    <source>
        <dbReference type="ARBA" id="ARBA00022679"/>
    </source>
</evidence>
<proteinExistence type="predicted"/>
<dbReference type="RefSeq" id="WP_369948366.1">
    <property type="nucleotide sequence ID" value="NZ_JBCLSH010000018.1"/>
</dbReference>
<gene>
    <name evidence="5" type="ORF">AALA52_06050</name>
</gene>
<keyword evidence="3" id="KW-0012">Acyltransferase</keyword>